<dbReference type="InterPro" id="IPR011990">
    <property type="entry name" value="TPR-like_helical_dom_sf"/>
</dbReference>
<sequence length="477" mass="54131">MWIKRYKKRSLLMALVTAVVGFLLFVSDGRALNADSDPFNNAVRIVKVKAVADEEFRKSPNWVEEIEESFKRSSAFYEEQFGIKFELKQIGEWISDNNTKNIQKLLRQLKDQVGKEGGDLVVGFTRQSTNMAECVFNRAALGVALPFNDYVLVRVNKNADFNYHVMALVLTHELGHVFGALHVDDSSSIMNPSLNDSSIFRFDDNNRELIKLTRFVDLDKGVMSINKEYLDRIVTIYKDSLKYDFENASRHLLIGSIYNDLGFIDEAISAYKEALKLDRKDPESLTRLGMAYAEKGLLDEAIAELSKAVRFDSIDGVAHVNLSTVLVRKNMLNEAVDQLKKAIEINNDNPDAHCMLSGIYIREGLFDEAVYECKLALKIRPAYANAHYNMGIAYHGKLMYDNAVSAYKEAINIENNNLMARNNLGIAYYEQGLLNEAESEYLKLLQIDPVNEMAINNLEAVLLAKREALRCETVRKD</sequence>
<dbReference type="AlphaFoldDB" id="A0A0B0EPW5"/>
<feature type="repeat" description="TPR" evidence="1">
    <location>
        <begin position="316"/>
        <end position="349"/>
    </location>
</feature>
<dbReference type="SUPFAM" id="SSF48452">
    <property type="entry name" value="TPR-like"/>
    <property type="match status" value="1"/>
</dbReference>
<evidence type="ECO:0000313" key="3">
    <source>
        <dbReference type="Proteomes" id="UP000030652"/>
    </source>
</evidence>
<dbReference type="GO" id="GO:0006493">
    <property type="term" value="P:protein O-linked glycosylation"/>
    <property type="evidence" value="ECO:0007669"/>
    <property type="project" value="InterPro"/>
</dbReference>
<reference evidence="2 3" key="1">
    <citation type="submission" date="2014-10" db="EMBL/GenBank/DDBJ databases">
        <title>Draft genome of anammox bacterium scalindua brodae, obtained using differential coverage binning of sequence data from two enrichment reactors.</title>
        <authorList>
            <person name="Speth D.R."/>
            <person name="Russ L."/>
            <person name="Kartal B."/>
            <person name="Op den Camp H.J."/>
            <person name="Dutilh B.E."/>
            <person name="Jetten M.S."/>
        </authorList>
    </citation>
    <scope>NUCLEOTIDE SEQUENCE [LARGE SCALE GENOMIC DNA]</scope>
    <source>
        <strain evidence="2">RU1</strain>
    </source>
</reference>
<dbReference type="Gene3D" id="3.40.390.10">
    <property type="entry name" value="Collagenase (Catalytic Domain)"/>
    <property type="match status" value="1"/>
</dbReference>
<dbReference type="InterPro" id="IPR019734">
    <property type="entry name" value="TPR_rpt"/>
</dbReference>
<dbReference type="GO" id="GO:0008237">
    <property type="term" value="F:metallopeptidase activity"/>
    <property type="evidence" value="ECO:0007669"/>
    <property type="project" value="InterPro"/>
</dbReference>
<dbReference type="InterPro" id="IPR037919">
    <property type="entry name" value="OGT"/>
</dbReference>
<dbReference type="Pfam" id="PF13414">
    <property type="entry name" value="TPR_11"/>
    <property type="match status" value="4"/>
</dbReference>
<comment type="caution">
    <text evidence="2">The sequence shown here is derived from an EMBL/GenBank/DDBJ whole genome shotgun (WGS) entry which is preliminary data.</text>
</comment>
<gene>
    <name evidence="2" type="ORF">SCABRO_01528</name>
</gene>
<feature type="repeat" description="TPR" evidence="1">
    <location>
        <begin position="248"/>
        <end position="281"/>
    </location>
</feature>
<dbReference type="PANTHER" id="PTHR44366:SF1">
    <property type="entry name" value="UDP-N-ACETYLGLUCOSAMINE--PEPTIDE N-ACETYLGLUCOSAMINYLTRANSFERASE 110 KDA SUBUNIT"/>
    <property type="match status" value="1"/>
</dbReference>
<dbReference type="InterPro" id="IPR024079">
    <property type="entry name" value="MetalloPept_cat_dom_sf"/>
</dbReference>
<organism evidence="2 3">
    <name type="scientific">Candidatus Scalindua brodae</name>
    <dbReference type="NCBI Taxonomy" id="237368"/>
    <lineage>
        <taxon>Bacteria</taxon>
        <taxon>Pseudomonadati</taxon>
        <taxon>Planctomycetota</taxon>
        <taxon>Candidatus Brocadiia</taxon>
        <taxon>Candidatus Brocadiales</taxon>
        <taxon>Candidatus Scalinduaceae</taxon>
        <taxon>Candidatus Scalindua</taxon>
    </lineage>
</organism>
<dbReference type="Gene3D" id="1.25.40.10">
    <property type="entry name" value="Tetratricopeptide repeat domain"/>
    <property type="match status" value="3"/>
</dbReference>
<keyword evidence="1" id="KW-0802">TPR repeat</keyword>
<dbReference type="PANTHER" id="PTHR44366">
    <property type="entry name" value="UDP-N-ACETYLGLUCOSAMINE--PEPTIDE N-ACETYLGLUCOSAMINYLTRANSFERASE 110 KDA SUBUNIT"/>
    <property type="match status" value="1"/>
</dbReference>
<proteinExistence type="predicted"/>
<dbReference type="PROSITE" id="PS50005">
    <property type="entry name" value="TPR"/>
    <property type="match status" value="5"/>
</dbReference>
<accession>A0A0B0EPW5</accession>
<dbReference type="SMART" id="SM00028">
    <property type="entry name" value="TPR"/>
    <property type="match status" value="6"/>
</dbReference>
<dbReference type="eggNOG" id="COG0457">
    <property type="taxonomic scope" value="Bacteria"/>
</dbReference>
<feature type="repeat" description="TPR" evidence="1">
    <location>
        <begin position="418"/>
        <end position="451"/>
    </location>
</feature>
<feature type="repeat" description="TPR" evidence="1">
    <location>
        <begin position="384"/>
        <end position="417"/>
    </location>
</feature>
<dbReference type="Proteomes" id="UP000030652">
    <property type="component" value="Unassembled WGS sequence"/>
</dbReference>
<dbReference type="SUPFAM" id="SSF55486">
    <property type="entry name" value="Metalloproteases ('zincins'), catalytic domain"/>
    <property type="match status" value="1"/>
</dbReference>
<dbReference type="GO" id="GO:0097363">
    <property type="term" value="F:protein O-acetylglucosaminyltransferase activity"/>
    <property type="evidence" value="ECO:0007669"/>
    <property type="project" value="TreeGrafter"/>
</dbReference>
<name>A0A0B0EPW5_9BACT</name>
<evidence type="ECO:0000313" key="2">
    <source>
        <dbReference type="EMBL" id="KHE92720.1"/>
    </source>
</evidence>
<evidence type="ECO:0000256" key="1">
    <source>
        <dbReference type="PROSITE-ProRule" id="PRU00339"/>
    </source>
</evidence>
<dbReference type="Pfam" id="PF13688">
    <property type="entry name" value="Reprolysin_5"/>
    <property type="match status" value="1"/>
</dbReference>
<dbReference type="EMBL" id="JRYO01000097">
    <property type="protein sequence ID" value="KHE92720.1"/>
    <property type="molecule type" value="Genomic_DNA"/>
</dbReference>
<feature type="repeat" description="TPR" evidence="1">
    <location>
        <begin position="282"/>
        <end position="315"/>
    </location>
</feature>
<protein>
    <submittedName>
        <fullName evidence="2">Uncharacterized protein</fullName>
    </submittedName>
</protein>